<keyword evidence="4" id="KW-0472">Membrane</keyword>
<keyword evidence="4" id="KW-0812">Transmembrane</keyword>
<dbReference type="AlphaFoldDB" id="A0A2S6C6A6"/>
<reference evidence="6" key="1">
    <citation type="journal article" date="2017" name="bioRxiv">
        <title>Conservation of a gene cluster reveals novel cercosporin biosynthetic mechanisms and extends production to the genus Colletotrichum.</title>
        <authorList>
            <person name="de Jonge R."/>
            <person name="Ebert M.K."/>
            <person name="Huitt-Roehl C.R."/>
            <person name="Pal P."/>
            <person name="Suttle J.C."/>
            <person name="Spanner R.E."/>
            <person name="Neubauer J.D."/>
            <person name="Jurick W.M.II."/>
            <person name="Stott K.A."/>
            <person name="Secor G.A."/>
            <person name="Thomma B.P.H.J."/>
            <person name="Van de Peer Y."/>
            <person name="Townsend C.A."/>
            <person name="Bolton M.D."/>
        </authorList>
    </citation>
    <scope>NUCLEOTIDE SEQUENCE [LARGE SCALE GENOMIC DNA]</scope>
    <source>
        <strain evidence="6">CBS538.71</strain>
    </source>
</reference>
<evidence type="ECO:0000256" key="3">
    <source>
        <dbReference type="SAM" id="MobiDB-lite"/>
    </source>
</evidence>
<keyword evidence="6" id="KW-1185">Reference proteome</keyword>
<evidence type="ECO:0000256" key="4">
    <source>
        <dbReference type="SAM" id="Phobius"/>
    </source>
</evidence>
<evidence type="ECO:0008006" key="7">
    <source>
        <dbReference type="Google" id="ProtNLM"/>
    </source>
</evidence>
<comment type="pathway">
    <text evidence="1">Mycotoxin biosynthesis.</text>
</comment>
<feature type="region of interest" description="Disordered" evidence="3">
    <location>
        <begin position="245"/>
        <end position="265"/>
    </location>
</feature>
<dbReference type="PANTHER" id="PTHR33365:SF4">
    <property type="entry name" value="CYCLOCHLOROTINE BIOSYNTHESIS PROTEIN O"/>
    <property type="match status" value="1"/>
</dbReference>
<accession>A0A2S6C6A6</accession>
<dbReference type="STRING" id="357750.A0A2S6C6A6"/>
<dbReference type="Pfam" id="PF11807">
    <property type="entry name" value="UstYa"/>
    <property type="match status" value="1"/>
</dbReference>
<dbReference type="InterPro" id="IPR021765">
    <property type="entry name" value="UstYa-like"/>
</dbReference>
<sequence length="265" mass="30837">MASKNNYLYQSVRNEPIQYSLRQARSNRWYKEWSFTILVSHIVAVVLWAVSIALMYQYATFRAQKAAKFCGQVTYSPAQEVVEYELRVFSQGSPAEHTDYWGPPNEENNRLWRELWNVGGGQGILREQALQLPNRTSTLPPKWPDLYYVDLDVFHQLHCLDHIRHAIANDSHHLHSAALLGEGHIYHCFEAVRESLMCHADVSPIVRQWSPLDKKEKIRGDVVHTCRNFWKIHVWGREHAVGAEWDDDHDHDDRETGERGIGLQV</sequence>
<comment type="caution">
    <text evidence="5">The sequence shown here is derived from an EMBL/GenBank/DDBJ whole genome shotgun (WGS) entry which is preliminary data.</text>
</comment>
<evidence type="ECO:0000256" key="1">
    <source>
        <dbReference type="ARBA" id="ARBA00004685"/>
    </source>
</evidence>
<dbReference type="Proteomes" id="UP000237631">
    <property type="component" value="Unassembled WGS sequence"/>
</dbReference>
<dbReference type="EMBL" id="PNEN01000545">
    <property type="protein sequence ID" value="PPJ55252.1"/>
    <property type="molecule type" value="Genomic_DNA"/>
</dbReference>
<evidence type="ECO:0000313" key="5">
    <source>
        <dbReference type="EMBL" id="PPJ55252.1"/>
    </source>
</evidence>
<keyword evidence="4" id="KW-1133">Transmembrane helix</keyword>
<comment type="similarity">
    <text evidence="2">Belongs to the ustYa family.</text>
</comment>
<protein>
    <recommendedName>
        <fullName evidence="7">DUF3328 domain-containing protein</fullName>
    </recommendedName>
</protein>
<name>A0A2S6C6A6_9PEZI</name>
<dbReference type="PANTHER" id="PTHR33365">
    <property type="entry name" value="YALI0B05434P"/>
    <property type="match status" value="1"/>
</dbReference>
<evidence type="ECO:0000313" key="6">
    <source>
        <dbReference type="Proteomes" id="UP000237631"/>
    </source>
</evidence>
<dbReference type="OrthoDB" id="3687641at2759"/>
<proteinExistence type="inferred from homology"/>
<feature type="transmembrane region" description="Helical" evidence="4">
    <location>
        <begin position="33"/>
        <end position="56"/>
    </location>
</feature>
<dbReference type="GO" id="GO:0043386">
    <property type="term" value="P:mycotoxin biosynthetic process"/>
    <property type="evidence" value="ECO:0007669"/>
    <property type="project" value="InterPro"/>
</dbReference>
<organism evidence="5 6">
    <name type="scientific">Cercospora berteroae</name>
    <dbReference type="NCBI Taxonomy" id="357750"/>
    <lineage>
        <taxon>Eukaryota</taxon>
        <taxon>Fungi</taxon>
        <taxon>Dikarya</taxon>
        <taxon>Ascomycota</taxon>
        <taxon>Pezizomycotina</taxon>
        <taxon>Dothideomycetes</taxon>
        <taxon>Dothideomycetidae</taxon>
        <taxon>Mycosphaerellales</taxon>
        <taxon>Mycosphaerellaceae</taxon>
        <taxon>Cercospora</taxon>
    </lineage>
</organism>
<gene>
    <name evidence="5" type="ORF">CBER1_04281</name>
</gene>
<evidence type="ECO:0000256" key="2">
    <source>
        <dbReference type="ARBA" id="ARBA00035112"/>
    </source>
</evidence>